<accession>A0ACC0VFI5</accession>
<evidence type="ECO:0000313" key="2">
    <source>
        <dbReference type="Proteomes" id="UP001163321"/>
    </source>
</evidence>
<protein>
    <submittedName>
        <fullName evidence="1">Uncharacterized protein</fullName>
    </submittedName>
</protein>
<sequence length="258" mass="29022">MTPTGANMSSRLRRNSLFSDHEDMILLREKLTLIAVGRRHDDLAIDAEADEEKERRRSYSSGSATKHFKAFPSLPLDGRPSTPPSSPQPRDVLRKHLKLKQSKRRESSDMGDEEEERTLPIEDVDAVYSPPSKNHKRSPRGRLSIPGHLRMLSPFSVLTKHPEGLRKRKSIHVDVAEDGRAEQRGSMKKTASQVDILAASAGKLSRSQSVGGHLYQTFGIKPRQEQDHEMEDVECKAQPKAVQKTLFRNKRGQLSACT</sequence>
<proteinExistence type="predicted"/>
<dbReference type="Proteomes" id="UP001163321">
    <property type="component" value="Chromosome 9"/>
</dbReference>
<dbReference type="EMBL" id="CM047588">
    <property type="protein sequence ID" value="KAI9905228.1"/>
    <property type="molecule type" value="Genomic_DNA"/>
</dbReference>
<gene>
    <name evidence="1" type="ORF">PsorP6_014181</name>
</gene>
<keyword evidence="2" id="KW-1185">Reference proteome</keyword>
<comment type="caution">
    <text evidence="1">The sequence shown here is derived from an EMBL/GenBank/DDBJ whole genome shotgun (WGS) entry which is preliminary data.</text>
</comment>
<organism evidence="1 2">
    <name type="scientific">Peronosclerospora sorghi</name>
    <dbReference type="NCBI Taxonomy" id="230839"/>
    <lineage>
        <taxon>Eukaryota</taxon>
        <taxon>Sar</taxon>
        <taxon>Stramenopiles</taxon>
        <taxon>Oomycota</taxon>
        <taxon>Peronosporomycetes</taxon>
        <taxon>Peronosporales</taxon>
        <taxon>Peronosporaceae</taxon>
        <taxon>Peronosclerospora</taxon>
    </lineage>
</organism>
<reference evidence="1 2" key="1">
    <citation type="journal article" date="2022" name="bioRxiv">
        <title>The genome of the oomycete Peronosclerospora sorghi, a cosmopolitan pathogen of maize and sorghum, is inflated with dispersed pseudogenes.</title>
        <authorList>
            <person name="Fletcher K."/>
            <person name="Martin F."/>
            <person name="Isakeit T."/>
            <person name="Cavanaugh K."/>
            <person name="Magill C."/>
            <person name="Michelmore R."/>
        </authorList>
    </citation>
    <scope>NUCLEOTIDE SEQUENCE [LARGE SCALE GENOMIC DNA]</scope>
    <source>
        <strain evidence="1">P6</strain>
    </source>
</reference>
<name>A0ACC0VFI5_9STRA</name>
<evidence type="ECO:0000313" key="1">
    <source>
        <dbReference type="EMBL" id="KAI9905228.1"/>
    </source>
</evidence>